<feature type="non-terminal residue" evidence="1">
    <location>
        <position position="68"/>
    </location>
</feature>
<name>A0A382C664_9ZZZZ</name>
<dbReference type="SUPFAM" id="SSF54637">
    <property type="entry name" value="Thioesterase/thiol ester dehydrase-isomerase"/>
    <property type="match status" value="1"/>
</dbReference>
<dbReference type="Gene3D" id="3.10.129.10">
    <property type="entry name" value="Hotdog Thioesterase"/>
    <property type="match status" value="1"/>
</dbReference>
<proteinExistence type="predicted"/>
<dbReference type="AlphaFoldDB" id="A0A382C664"/>
<evidence type="ECO:0000313" key="1">
    <source>
        <dbReference type="EMBL" id="SVB21364.1"/>
    </source>
</evidence>
<accession>A0A382C664</accession>
<gene>
    <name evidence="1" type="ORF">METZ01_LOCUS174218</name>
</gene>
<sequence>MVFVFNGWDHNGLIRQNNKGMAALEQTMKYKEETLPMDLIVIKSKILEIKDKLIRFYHAMYNADTETK</sequence>
<dbReference type="EMBL" id="UINC01032915">
    <property type="protein sequence ID" value="SVB21364.1"/>
    <property type="molecule type" value="Genomic_DNA"/>
</dbReference>
<reference evidence="1" key="1">
    <citation type="submission" date="2018-05" db="EMBL/GenBank/DDBJ databases">
        <authorList>
            <person name="Lanie J.A."/>
            <person name="Ng W.-L."/>
            <person name="Kazmierczak K.M."/>
            <person name="Andrzejewski T.M."/>
            <person name="Davidsen T.M."/>
            <person name="Wayne K.J."/>
            <person name="Tettelin H."/>
            <person name="Glass J.I."/>
            <person name="Rusch D."/>
            <person name="Podicherti R."/>
            <person name="Tsui H.-C.T."/>
            <person name="Winkler M.E."/>
        </authorList>
    </citation>
    <scope>NUCLEOTIDE SEQUENCE</scope>
</reference>
<dbReference type="InterPro" id="IPR029069">
    <property type="entry name" value="HotDog_dom_sf"/>
</dbReference>
<organism evidence="1">
    <name type="scientific">marine metagenome</name>
    <dbReference type="NCBI Taxonomy" id="408172"/>
    <lineage>
        <taxon>unclassified sequences</taxon>
        <taxon>metagenomes</taxon>
        <taxon>ecological metagenomes</taxon>
    </lineage>
</organism>
<protein>
    <submittedName>
        <fullName evidence="1">Uncharacterized protein</fullName>
    </submittedName>
</protein>